<dbReference type="Proteomes" id="UP000078113">
    <property type="component" value="Unassembled WGS sequence"/>
</dbReference>
<proteinExistence type="predicted"/>
<reference evidence="1" key="1">
    <citation type="submission" date="2016-04" db="EMBL/GenBank/DDBJ databases">
        <authorList>
            <person name="Nguyen H.D."/>
            <person name="Samba Siva P."/>
            <person name="Cullis J."/>
            <person name="Levesque C.A."/>
            <person name="Hambleton S."/>
        </authorList>
    </citation>
    <scope>NUCLEOTIDE SEQUENCE</scope>
    <source>
        <strain evidence="1">DAOMC 236422</strain>
    </source>
</reference>
<protein>
    <recommendedName>
        <fullName evidence="3">JmjC domain-containing protein</fullName>
    </recommendedName>
</protein>
<evidence type="ECO:0008006" key="3">
    <source>
        <dbReference type="Google" id="ProtNLM"/>
    </source>
</evidence>
<dbReference type="SUPFAM" id="SSF51197">
    <property type="entry name" value="Clavaminate synthase-like"/>
    <property type="match status" value="1"/>
</dbReference>
<dbReference type="AlphaFoldDB" id="A0A8X7N099"/>
<dbReference type="EMBL" id="LWDG02001179">
    <property type="protein sequence ID" value="KAE8260046.1"/>
    <property type="molecule type" value="Genomic_DNA"/>
</dbReference>
<dbReference type="Gene3D" id="2.60.120.650">
    <property type="entry name" value="Cupin"/>
    <property type="match status" value="1"/>
</dbReference>
<name>A0A8X7N099_9BASI</name>
<comment type="caution">
    <text evidence="1">The sequence shown here is derived from an EMBL/GenBank/DDBJ whole genome shotgun (WGS) entry which is preliminary data.</text>
</comment>
<organism evidence="1 2">
    <name type="scientific">Tilletia walkeri</name>
    <dbReference type="NCBI Taxonomy" id="117179"/>
    <lineage>
        <taxon>Eukaryota</taxon>
        <taxon>Fungi</taxon>
        <taxon>Dikarya</taxon>
        <taxon>Basidiomycota</taxon>
        <taxon>Ustilaginomycotina</taxon>
        <taxon>Exobasidiomycetes</taxon>
        <taxon>Tilletiales</taxon>
        <taxon>Tilletiaceae</taxon>
        <taxon>Tilletia</taxon>
    </lineage>
</organism>
<evidence type="ECO:0000313" key="1">
    <source>
        <dbReference type="EMBL" id="KAE8260046.1"/>
    </source>
</evidence>
<gene>
    <name evidence="1" type="ORF">A4X09_0g7790</name>
</gene>
<keyword evidence="2" id="KW-1185">Reference proteome</keyword>
<evidence type="ECO:0000313" key="2">
    <source>
        <dbReference type="Proteomes" id="UP000078113"/>
    </source>
</evidence>
<reference evidence="1" key="2">
    <citation type="journal article" date="2019" name="IMA Fungus">
        <title>Genome sequencing and comparison of five Tilletia species to identify candidate genes for the detection of regulated species infecting wheat.</title>
        <authorList>
            <person name="Nguyen H.D.T."/>
            <person name="Sultana T."/>
            <person name="Kesanakurti P."/>
            <person name="Hambleton S."/>
        </authorList>
    </citation>
    <scope>NUCLEOTIDE SEQUENCE</scope>
    <source>
        <strain evidence="1">DAOMC 236422</strain>
    </source>
</reference>
<accession>A0A8X7N099</accession>
<sequence length="374" mass="41295">MTDSDGLPHTCPAPVCDHKPVIKHSFAQHWRRHHHQLPYPLAKGQGFRSDRPTGVWSDIISSWSRIPSAHLHRELGLSVLLQLRDSPFSPSLGNTISSVFTTPPKFHHVLHDVEAALFSYNGLPGELYYFATGLPAPTLDAIHLHASVSAMNSLCLDFIDIGTLCFSAGVESHHSQGLSTCLPRVPEEATTFGIPSTGDQPKLETAYTPRGHITQVHVDGFWDGAILTCLFGTKLLLQWPSTIKNLEVLGQSWPISLTASLNIFSSLEDIKITLLKHGSFVYLPPGTFHAVMALDTSAMVAFGIKHPDMIEGSLKLTQWILDHLDNLPLKFDNNDLILEQLKDGAAMHCNVDHPLYASRNQQALKALSWVTQHL</sequence>